<feature type="region of interest" description="Disordered" evidence="2">
    <location>
        <begin position="227"/>
        <end position="249"/>
    </location>
</feature>
<dbReference type="PROSITE" id="PS50172">
    <property type="entry name" value="BRCT"/>
    <property type="match status" value="4"/>
</dbReference>
<feature type="region of interest" description="Disordered" evidence="2">
    <location>
        <begin position="795"/>
        <end position="822"/>
    </location>
</feature>
<feature type="compositionally biased region" description="Basic and acidic residues" evidence="2">
    <location>
        <begin position="655"/>
        <end position="683"/>
    </location>
</feature>
<evidence type="ECO:0000313" key="5">
    <source>
        <dbReference type="Proteomes" id="UP000237481"/>
    </source>
</evidence>
<feature type="domain" description="BRCT" evidence="3">
    <location>
        <begin position="309"/>
        <end position="407"/>
    </location>
</feature>
<dbReference type="GO" id="GO:0033314">
    <property type="term" value="P:mitotic DNA replication checkpoint signaling"/>
    <property type="evidence" value="ECO:0007669"/>
    <property type="project" value="TreeGrafter"/>
</dbReference>
<sequence length="822" mass="89758">MASPSSGDDEHFSIDPSAPFRGVIVCCTSIPPDQRADINNKVAELGGVHKYDLTPDVTHLVVGDYDTPKYRHVARERADVKAMDAAWIEAVSEIWRNDEEIDFWGLENHYRLKPLEKCGEEAASPGDQPAARKPLLICLTGFGDQRDEIAQKITSNGGEYTGDLTRKCSHLIVSKPEGKKFQAAKSWGLYTVTLAWLDQSIARGMILEEAKFDPLLPADTQGVGAWVKKDPKRTSLGKRSRSATANGPEDVARKLRKTASMKLNSQRNNLWGDILGRSTSREYSFAQEQPAEEPTQDAPCRHQLAKQVEDEGVFSKCVFEIHGFDQRRYTVLEETIATLSGSVAKSLDAISLPVLGESFRRFLVVPQTSQPDTHPHMPSDNVHIVTEFYIERCLQNKRFFDPGEHILGRPFPLFPIPGFSDLTICSAAFTGLELTQVARSIIQLGAKFEEEFRRTTSLVVCKSLEAMRKEKLRYALEWNVPVVAADWLWECVSTGFNVPVANFVFPELRKQYAANKQPEPVEKRQPSKLSQPTPTILARPRSSRPPAGTGVDSTCIDHDSPEKKGSKKSGRAVPQENSTTSADFMTARTQRADTFAKDSDAPLSELSPASVNKSPSPPKHTAAPVRTRSEPSTRAVVDDKPAMSSRGPSAPPPHIYRDARKAEAEQDARKAEEEARKQARATERQVLSSKLTSLIQSATDPDGPESRTQAPPPRPRRRQILGRAISNISNASSAASGDGSGTRLRAAVAGGEDGEDVGDAQPPPGTQLDYRNPQENLDCKAALVKRMMGGSGVAKTAAAASSSSAAPASSVGVAGGRALRKR</sequence>
<dbReference type="SMART" id="SM00292">
    <property type="entry name" value="BRCT"/>
    <property type="match status" value="4"/>
</dbReference>
<dbReference type="InterPro" id="IPR001357">
    <property type="entry name" value="BRCT_dom"/>
</dbReference>
<dbReference type="PANTHER" id="PTHR13561">
    <property type="entry name" value="DNA REPLICATION REGULATOR DPB11-RELATED"/>
    <property type="match status" value="1"/>
</dbReference>
<evidence type="ECO:0000256" key="1">
    <source>
        <dbReference type="ARBA" id="ARBA00022737"/>
    </source>
</evidence>
<dbReference type="InterPro" id="IPR059215">
    <property type="entry name" value="BRCT2_TopBP1-like"/>
</dbReference>
<dbReference type="GO" id="GO:0007095">
    <property type="term" value="P:mitotic G2 DNA damage checkpoint signaling"/>
    <property type="evidence" value="ECO:0007669"/>
    <property type="project" value="TreeGrafter"/>
</dbReference>
<dbReference type="InterPro" id="IPR036420">
    <property type="entry name" value="BRCT_dom_sf"/>
</dbReference>
<dbReference type="Gene3D" id="3.40.50.10190">
    <property type="entry name" value="BRCT domain"/>
    <property type="match status" value="4"/>
</dbReference>
<feature type="compositionally biased region" description="Low complexity" evidence="2">
    <location>
        <begin position="795"/>
        <end position="812"/>
    </location>
</feature>
<dbReference type="CDD" id="cd17731">
    <property type="entry name" value="BRCT_TopBP1_rpt2_like"/>
    <property type="match status" value="1"/>
</dbReference>
<reference evidence="4 5" key="1">
    <citation type="submission" date="2018-01" db="EMBL/GenBank/DDBJ databases">
        <title>Harnessing the power of phylogenomics to disentangle the directionality and signatures of interkingdom host jumping in the parasitic fungal genus Tolypocladium.</title>
        <authorList>
            <person name="Quandt C.A."/>
            <person name="Patterson W."/>
            <person name="Spatafora J.W."/>
        </authorList>
    </citation>
    <scope>NUCLEOTIDE SEQUENCE [LARGE SCALE GENOMIC DNA]</scope>
    <source>
        <strain evidence="4 5">NRBC 100945</strain>
    </source>
</reference>
<feature type="domain" description="BRCT" evidence="3">
    <location>
        <begin position="419"/>
        <end position="505"/>
    </location>
</feature>
<gene>
    <name evidence="4" type="ORF">TPAR_06387</name>
</gene>
<dbReference type="OrthoDB" id="251770at2759"/>
<dbReference type="Proteomes" id="UP000237481">
    <property type="component" value="Unassembled WGS sequence"/>
</dbReference>
<feature type="compositionally biased region" description="Polar residues" evidence="2">
    <location>
        <begin position="686"/>
        <end position="699"/>
    </location>
</feature>
<feature type="region of interest" description="Disordered" evidence="2">
    <location>
        <begin position="516"/>
        <end position="584"/>
    </location>
</feature>
<dbReference type="STRING" id="94208.A0A2S4KT83"/>
<evidence type="ECO:0000256" key="2">
    <source>
        <dbReference type="SAM" id="MobiDB-lite"/>
    </source>
</evidence>
<feature type="domain" description="BRCT" evidence="3">
    <location>
        <begin position="135"/>
        <end position="214"/>
    </location>
</feature>
<feature type="compositionally biased region" description="Low complexity" evidence="2">
    <location>
        <begin position="724"/>
        <end position="736"/>
    </location>
</feature>
<dbReference type="GO" id="GO:0006270">
    <property type="term" value="P:DNA replication initiation"/>
    <property type="evidence" value="ECO:0007669"/>
    <property type="project" value="TreeGrafter"/>
</dbReference>
<feature type="region of interest" description="Disordered" evidence="2">
    <location>
        <begin position="597"/>
        <end position="774"/>
    </location>
</feature>
<dbReference type="CDD" id="cd18433">
    <property type="entry name" value="BRCT_Rad4_rpt3"/>
    <property type="match status" value="1"/>
</dbReference>
<keyword evidence="1" id="KW-0677">Repeat</keyword>
<dbReference type="SUPFAM" id="SSF52113">
    <property type="entry name" value="BRCT domain"/>
    <property type="match status" value="4"/>
</dbReference>
<feature type="compositionally biased region" description="Polar residues" evidence="2">
    <location>
        <begin position="575"/>
        <end position="584"/>
    </location>
</feature>
<protein>
    <submittedName>
        <fullName evidence="4">S-M checkpoint control protein rad4</fullName>
    </submittedName>
</protein>
<feature type="domain" description="BRCT" evidence="3">
    <location>
        <begin position="15"/>
        <end position="88"/>
    </location>
</feature>
<evidence type="ECO:0000313" key="4">
    <source>
        <dbReference type="EMBL" id="POR33396.1"/>
    </source>
</evidence>
<evidence type="ECO:0000259" key="3">
    <source>
        <dbReference type="PROSITE" id="PS50172"/>
    </source>
</evidence>
<comment type="caution">
    <text evidence="4">The sequence shown here is derived from an EMBL/GenBank/DDBJ whole genome shotgun (WGS) entry which is preliminary data.</text>
</comment>
<feature type="compositionally biased region" description="Basic and acidic residues" evidence="2">
    <location>
        <begin position="555"/>
        <end position="564"/>
    </location>
</feature>
<name>A0A2S4KT83_9HYPO</name>
<accession>A0A2S4KT83</accession>
<organism evidence="4 5">
    <name type="scientific">Tolypocladium paradoxum</name>
    <dbReference type="NCBI Taxonomy" id="94208"/>
    <lineage>
        <taxon>Eukaryota</taxon>
        <taxon>Fungi</taxon>
        <taxon>Dikarya</taxon>
        <taxon>Ascomycota</taxon>
        <taxon>Pezizomycotina</taxon>
        <taxon>Sordariomycetes</taxon>
        <taxon>Hypocreomycetidae</taxon>
        <taxon>Hypocreales</taxon>
        <taxon>Ophiocordycipitaceae</taxon>
        <taxon>Tolypocladium</taxon>
    </lineage>
</organism>
<dbReference type="EMBL" id="PKSG01000688">
    <property type="protein sequence ID" value="POR33396.1"/>
    <property type="molecule type" value="Genomic_DNA"/>
</dbReference>
<dbReference type="Pfam" id="PF12738">
    <property type="entry name" value="PTCB-BRCT"/>
    <property type="match status" value="3"/>
</dbReference>
<keyword evidence="5" id="KW-1185">Reference proteome</keyword>
<dbReference type="PANTHER" id="PTHR13561:SF20">
    <property type="entry name" value="DNA TOPOISOMERASE 2-BINDING PROTEIN 1"/>
    <property type="match status" value="1"/>
</dbReference>
<proteinExistence type="predicted"/>
<feature type="compositionally biased region" description="Basic and acidic residues" evidence="2">
    <location>
        <begin position="627"/>
        <end position="641"/>
    </location>
</feature>
<dbReference type="AlphaFoldDB" id="A0A2S4KT83"/>